<keyword evidence="5" id="KW-0597">Phosphoprotein</keyword>
<dbReference type="AlphaFoldDB" id="A0AAJ1BBM0"/>
<evidence type="ECO:0000313" key="19">
    <source>
        <dbReference type="EMBL" id="MCG4617075.1"/>
    </source>
</evidence>
<feature type="region of interest" description="Disordered" evidence="15">
    <location>
        <begin position="605"/>
        <end position="658"/>
    </location>
</feature>
<protein>
    <recommendedName>
        <fullName evidence="14">Sensor histidine kinase MtrB</fullName>
        <ecNumber evidence="3">2.7.13.3</ecNumber>
    </recommendedName>
</protein>
<dbReference type="InterPro" id="IPR005467">
    <property type="entry name" value="His_kinase_dom"/>
</dbReference>
<evidence type="ECO:0000259" key="17">
    <source>
        <dbReference type="PROSITE" id="PS50109"/>
    </source>
</evidence>
<keyword evidence="8" id="KW-0547">Nucleotide-binding</keyword>
<evidence type="ECO:0000256" key="11">
    <source>
        <dbReference type="ARBA" id="ARBA00022989"/>
    </source>
</evidence>
<dbReference type="InterPro" id="IPR003660">
    <property type="entry name" value="HAMP_dom"/>
</dbReference>
<dbReference type="Pfam" id="PF00672">
    <property type="entry name" value="HAMP"/>
    <property type="match status" value="1"/>
</dbReference>
<evidence type="ECO:0000256" key="8">
    <source>
        <dbReference type="ARBA" id="ARBA00022741"/>
    </source>
</evidence>
<accession>A0AAJ1BBM0</accession>
<dbReference type="RefSeq" id="WP_024059508.1">
    <property type="nucleotide sequence ID" value="NZ_JAGZVZ010000004.1"/>
</dbReference>
<dbReference type="InterPro" id="IPR004358">
    <property type="entry name" value="Sig_transdc_His_kin-like_C"/>
</dbReference>
<keyword evidence="12" id="KW-0902">Two-component regulatory system</keyword>
<keyword evidence="11 16" id="KW-1133">Transmembrane helix</keyword>
<keyword evidence="4" id="KW-1003">Cell membrane</keyword>
<dbReference type="PANTHER" id="PTHR43547:SF2">
    <property type="entry name" value="HYBRID SIGNAL TRANSDUCTION HISTIDINE KINASE C"/>
    <property type="match status" value="1"/>
</dbReference>
<dbReference type="SUPFAM" id="SSF47384">
    <property type="entry name" value="Homodimeric domain of signal transducing histidine kinase"/>
    <property type="match status" value="1"/>
</dbReference>
<keyword evidence="6" id="KW-0808">Transferase</keyword>
<proteinExistence type="predicted"/>
<evidence type="ECO:0000256" key="10">
    <source>
        <dbReference type="ARBA" id="ARBA00022840"/>
    </source>
</evidence>
<dbReference type="SMART" id="SM00387">
    <property type="entry name" value="HATPase_c"/>
    <property type="match status" value="1"/>
</dbReference>
<evidence type="ECO:0000256" key="2">
    <source>
        <dbReference type="ARBA" id="ARBA00004651"/>
    </source>
</evidence>
<dbReference type="Pfam" id="PF02518">
    <property type="entry name" value="HATPase_c"/>
    <property type="match status" value="1"/>
</dbReference>
<dbReference type="GO" id="GO:0005524">
    <property type="term" value="F:ATP binding"/>
    <property type="evidence" value="ECO:0007669"/>
    <property type="project" value="UniProtKB-KW"/>
</dbReference>
<dbReference type="EC" id="2.7.13.3" evidence="3"/>
<dbReference type="EMBL" id="JAKNHJ010000002">
    <property type="protein sequence ID" value="MCG4617075.1"/>
    <property type="molecule type" value="Genomic_DNA"/>
</dbReference>
<dbReference type="FunFam" id="1.10.287.130:FF:000010">
    <property type="entry name" value="Two-component sensor histidine kinase"/>
    <property type="match status" value="1"/>
</dbReference>
<dbReference type="Proteomes" id="UP001200537">
    <property type="component" value="Unassembled WGS sequence"/>
</dbReference>
<dbReference type="PROSITE" id="PS50109">
    <property type="entry name" value="HIS_KIN"/>
    <property type="match status" value="1"/>
</dbReference>
<dbReference type="InterPro" id="IPR003661">
    <property type="entry name" value="HisK_dim/P_dom"/>
</dbReference>
<dbReference type="NCBIfam" id="NF040691">
    <property type="entry name" value="MtrAB_MtrB"/>
    <property type="match status" value="1"/>
</dbReference>
<dbReference type="SUPFAM" id="SSF55874">
    <property type="entry name" value="ATPase domain of HSP90 chaperone/DNA topoisomerase II/histidine kinase"/>
    <property type="match status" value="1"/>
</dbReference>
<evidence type="ECO:0000256" key="15">
    <source>
        <dbReference type="SAM" id="MobiDB-lite"/>
    </source>
</evidence>
<keyword evidence="10" id="KW-0067">ATP-binding</keyword>
<dbReference type="InterPro" id="IPR036097">
    <property type="entry name" value="HisK_dim/P_sf"/>
</dbReference>
<dbReference type="InterPro" id="IPR047669">
    <property type="entry name" value="MtrAB_MtrB"/>
</dbReference>
<evidence type="ECO:0000256" key="16">
    <source>
        <dbReference type="SAM" id="Phobius"/>
    </source>
</evidence>
<keyword evidence="7 16" id="KW-0812">Transmembrane</keyword>
<evidence type="ECO:0000256" key="3">
    <source>
        <dbReference type="ARBA" id="ARBA00012438"/>
    </source>
</evidence>
<sequence length="658" mass="71701">MSSQPPAQEAAVKESSGSFWGLLRDKQWRSAFSYLGNQVANWPIVRFFLSSISARLTALMALATAMMMIILIVSVTSHVSNGVFQKRLNIVLQDASLRTESLQSAFDATVTDSVSGVQDAAYTLMSDQRDALTGAGGVGAMLLRDPNETRPLAINEIIDPEQRVLITPQLRKAVEQKGGLHWQSVSLKNSQEQKTPGIIVGSRVFLPVVGSYEFYMVYSLAYEQQTIYMVNQVLIFGTVVLLGVLTVLMAAVSYSTMAPARRAAKAARKVSAGNLQIHLPVRGRDELAQLSQALNDMASYLREQISDYEELSTLQQRFVSDVSHELRTPLATIRMASDLIYDERDQLSPTNARSATILHRQVDRFDKMLADLIEISRIDASVAKLSLSEVNLGSLASGILDSNRTLAENMGVEVVLETYGDTVAQVDETRVSRIAQNLLVNAIEFAEGKPVKVTVAGSKTAVALQIRDHGAGMTDAVAQHVFDRFYRADPSRKRTTGGTGLGLAISAEDAALHSGLLTVLSCPQQGSAFTLLLPRQQGEEIADLPEEVENQDLITARSQWAIDHPEDIILSEDLEDTALEVRHLEASDSPQQEIPVSAADSLPRMPAELPADMKESTAAQPLPHMPAPDTVIDVQERIKNLEGDDAAQTSPEGKAETQ</sequence>
<comment type="catalytic activity">
    <reaction evidence="1">
        <text>ATP + protein L-histidine = ADP + protein N-phospho-L-histidine.</text>
        <dbReference type="EC" id="2.7.13.3"/>
    </reaction>
</comment>
<feature type="transmembrane region" description="Helical" evidence="16">
    <location>
        <begin position="233"/>
        <end position="252"/>
    </location>
</feature>
<dbReference type="PROSITE" id="PS50885">
    <property type="entry name" value="HAMP"/>
    <property type="match status" value="1"/>
</dbReference>
<evidence type="ECO:0000259" key="18">
    <source>
        <dbReference type="PROSITE" id="PS50885"/>
    </source>
</evidence>
<dbReference type="Gene3D" id="3.30.565.10">
    <property type="entry name" value="Histidine kinase-like ATPase, C-terminal domain"/>
    <property type="match status" value="1"/>
</dbReference>
<name>A0AAJ1BBM0_9ACTO</name>
<dbReference type="Gene3D" id="6.10.340.10">
    <property type="match status" value="1"/>
</dbReference>
<evidence type="ECO:0000256" key="6">
    <source>
        <dbReference type="ARBA" id="ARBA00022679"/>
    </source>
</evidence>
<dbReference type="InterPro" id="IPR003594">
    <property type="entry name" value="HATPase_dom"/>
</dbReference>
<dbReference type="GO" id="GO:0005886">
    <property type="term" value="C:plasma membrane"/>
    <property type="evidence" value="ECO:0007669"/>
    <property type="project" value="UniProtKB-SubCell"/>
</dbReference>
<dbReference type="InterPro" id="IPR036890">
    <property type="entry name" value="HATPase_C_sf"/>
</dbReference>
<evidence type="ECO:0000256" key="7">
    <source>
        <dbReference type="ARBA" id="ARBA00022692"/>
    </source>
</evidence>
<gene>
    <name evidence="19" type="ORF">L0M99_01005</name>
</gene>
<evidence type="ECO:0000256" key="5">
    <source>
        <dbReference type="ARBA" id="ARBA00022553"/>
    </source>
</evidence>
<dbReference type="CDD" id="cd06225">
    <property type="entry name" value="HAMP"/>
    <property type="match status" value="1"/>
</dbReference>
<dbReference type="PANTHER" id="PTHR43547">
    <property type="entry name" value="TWO-COMPONENT HISTIDINE KINASE"/>
    <property type="match status" value="1"/>
</dbReference>
<keyword evidence="13 16" id="KW-0472">Membrane</keyword>
<dbReference type="Gene3D" id="1.10.287.130">
    <property type="match status" value="1"/>
</dbReference>
<evidence type="ECO:0000256" key="14">
    <source>
        <dbReference type="ARBA" id="ARBA00035305"/>
    </source>
</evidence>
<dbReference type="CDD" id="cd00082">
    <property type="entry name" value="HisKA"/>
    <property type="match status" value="1"/>
</dbReference>
<dbReference type="SMART" id="SM00304">
    <property type="entry name" value="HAMP"/>
    <property type="match status" value="1"/>
</dbReference>
<keyword evidence="9 19" id="KW-0418">Kinase</keyword>
<dbReference type="SMART" id="SM00388">
    <property type="entry name" value="HisKA"/>
    <property type="match status" value="1"/>
</dbReference>
<evidence type="ECO:0000256" key="4">
    <source>
        <dbReference type="ARBA" id="ARBA00022475"/>
    </source>
</evidence>
<evidence type="ECO:0000313" key="20">
    <source>
        <dbReference type="Proteomes" id="UP001200537"/>
    </source>
</evidence>
<reference evidence="19" key="1">
    <citation type="submission" date="2022-01" db="EMBL/GenBank/DDBJ databases">
        <title>Collection of gut derived symbiotic bacterial strains cultured from healthy donors.</title>
        <authorList>
            <person name="Lin H."/>
            <person name="Kohout C."/>
            <person name="Waligurski E."/>
            <person name="Pamer E.G."/>
        </authorList>
    </citation>
    <scope>NUCLEOTIDE SEQUENCE</scope>
    <source>
        <strain evidence="19">DFI.7.46</strain>
    </source>
</reference>
<dbReference type="PRINTS" id="PR00344">
    <property type="entry name" value="BCTRLSENSOR"/>
</dbReference>
<feature type="transmembrane region" description="Helical" evidence="16">
    <location>
        <begin position="56"/>
        <end position="79"/>
    </location>
</feature>
<dbReference type="Pfam" id="PF00512">
    <property type="entry name" value="HisKA"/>
    <property type="match status" value="1"/>
</dbReference>
<dbReference type="SUPFAM" id="SSF158472">
    <property type="entry name" value="HAMP domain-like"/>
    <property type="match status" value="1"/>
</dbReference>
<evidence type="ECO:0000256" key="12">
    <source>
        <dbReference type="ARBA" id="ARBA00023012"/>
    </source>
</evidence>
<comment type="caution">
    <text evidence="19">The sequence shown here is derived from an EMBL/GenBank/DDBJ whole genome shotgun (WGS) entry which is preliminary data.</text>
</comment>
<dbReference type="GO" id="GO:0000155">
    <property type="term" value="F:phosphorelay sensor kinase activity"/>
    <property type="evidence" value="ECO:0007669"/>
    <property type="project" value="InterPro"/>
</dbReference>
<evidence type="ECO:0000256" key="9">
    <source>
        <dbReference type="ARBA" id="ARBA00022777"/>
    </source>
</evidence>
<organism evidence="19 20">
    <name type="scientific">Varibaculum cambriense</name>
    <dbReference type="NCBI Taxonomy" id="184870"/>
    <lineage>
        <taxon>Bacteria</taxon>
        <taxon>Bacillati</taxon>
        <taxon>Actinomycetota</taxon>
        <taxon>Actinomycetes</taxon>
        <taxon>Actinomycetales</taxon>
        <taxon>Actinomycetaceae</taxon>
        <taxon>Varibaculum</taxon>
    </lineage>
</organism>
<feature type="domain" description="HAMP" evidence="18">
    <location>
        <begin position="254"/>
        <end position="306"/>
    </location>
</feature>
<feature type="domain" description="Histidine kinase" evidence="17">
    <location>
        <begin position="321"/>
        <end position="537"/>
    </location>
</feature>
<evidence type="ECO:0000256" key="13">
    <source>
        <dbReference type="ARBA" id="ARBA00023136"/>
    </source>
</evidence>
<comment type="subcellular location">
    <subcellularLocation>
        <location evidence="2">Cell membrane</location>
        <topology evidence="2">Multi-pass membrane protein</topology>
    </subcellularLocation>
</comment>
<evidence type="ECO:0000256" key="1">
    <source>
        <dbReference type="ARBA" id="ARBA00000085"/>
    </source>
</evidence>